<organism evidence="1 2">
    <name type="scientific">Caerostris extrusa</name>
    <name type="common">Bark spider</name>
    <name type="synonym">Caerostris bankana</name>
    <dbReference type="NCBI Taxonomy" id="172846"/>
    <lineage>
        <taxon>Eukaryota</taxon>
        <taxon>Metazoa</taxon>
        <taxon>Ecdysozoa</taxon>
        <taxon>Arthropoda</taxon>
        <taxon>Chelicerata</taxon>
        <taxon>Arachnida</taxon>
        <taxon>Araneae</taxon>
        <taxon>Araneomorphae</taxon>
        <taxon>Entelegynae</taxon>
        <taxon>Araneoidea</taxon>
        <taxon>Araneidae</taxon>
        <taxon>Caerostris</taxon>
    </lineage>
</organism>
<accession>A0AAV4P1B1</accession>
<reference evidence="1 2" key="1">
    <citation type="submission" date="2021-06" db="EMBL/GenBank/DDBJ databases">
        <title>Caerostris extrusa draft genome.</title>
        <authorList>
            <person name="Kono N."/>
            <person name="Arakawa K."/>
        </authorList>
    </citation>
    <scope>NUCLEOTIDE SEQUENCE [LARGE SCALE GENOMIC DNA]</scope>
</reference>
<dbReference type="EMBL" id="BPLR01003887">
    <property type="protein sequence ID" value="GIX89795.1"/>
    <property type="molecule type" value="Genomic_DNA"/>
</dbReference>
<keyword evidence="2" id="KW-1185">Reference proteome</keyword>
<comment type="caution">
    <text evidence="1">The sequence shown here is derived from an EMBL/GenBank/DDBJ whole genome shotgun (WGS) entry which is preliminary data.</text>
</comment>
<name>A0AAV4P1B1_CAEEX</name>
<gene>
    <name evidence="1" type="ORF">CEXT_503241</name>
</gene>
<proteinExistence type="predicted"/>
<dbReference type="Proteomes" id="UP001054945">
    <property type="component" value="Unassembled WGS sequence"/>
</dbReference>
<evidence type="ECO:0000313" key="2">
    <source>
        <dbReference type="Proteomes" id="UP001054945"/>
    </source>
</evidence>
<dbReference type="AlphaFoldDB" id="A0AAV4P1B1"/>
<evidence type="ECO:0000313" key="1">
    <source>
        <dbReference type="EMBL" id="GIX89795.1"/>
    </source>
</evidence>
<sequence length="112" mass="12299">MKHSYVIGHCVCNNSAIGGSAVRSSRPVYSWDISSAHYVIHECESISGWGTSEPFLLNYPLSSAAAPPWLHLREGERKVKGGCPPQGEDDALFEHCVGIIKNEIEHYATKCL</sequence>
<protein>
    <submittedName>
        <fullName evidence="1">Uncharacterized protein</fullName>
    </submittedName>
</protein>